<protein>
    <submittedName>
        <fullName evidence="1">Uncharacterized protein</fullName>
    </submittedName>
</protein>
<keyword evidence="2" id="KW-1185">Reference proteome</keyword>
<proteinExistence type="predicted"/>
<organism evidence="1 2">
    <name type="scientific">Streptomyces gulbargensis</name>
    <dbReference type="NCBI Taxonomy" id="364901"/>
    <lineage>
        <taxon>Bacteria</taxon>
        <taxon>Bacillati</taxon>
        <taxon>Actinomycetota</taxon>
        <taxon>Actinomycetes</taxon>
        <taxon>Kitasatosporales</taxon>
        <taxon>Streptomycetaceae</taxon>
        <taxon>Streptomyces</taxon>
    </lineage>
</organism>
<dbReference type="Proteomes" id="UP001501000">
    <property type="component" value="Unassembled WGS sequence"/>
</dbReference>
<reference evidence="2" key="1">
    <citation type="journal article" date="2019" name="Int. J. Syst. Evol. Microbiol.">
        <title>The Global Catalogue of Microorganisms (GCM) 10K type strain sequencing project: providing services to taxonomists for standard genome sequencing and annotation.</title>
        <authorList>
            <consortium name="The Broad Institute Genomics Platform"/>
            <consortium name="The Broad Institute Genome Sequencing Center for Infectious Disease"/>
            <person name="Wu L."/>
            <person name="Ma J."/>
        </authorList>
    </citation>
    <scope>NUCLEOTIDE SEQUENCE [LARGE SCALE GENOMIC DNA]</scope>
    <source>
        <strain evidence="2">JCM 16956</strain>
    </source>
</reference>
<name>A0ABP7MDE8_9ACTN</name>
<evidence type="ECO:0000313" key="1">
    <source>
        <dbReference type="EMBL" id="GAA3920349.1"/>
    </source>
</evidence>
<comment type="caution">
    <text evidence="1">The sequence shown here is derived from an EMBL/GenBank/DDBJ whole genome shotgun (WGS) entry which is preliminary data.</text>
</comment>
<evidence type="ECO:0000313" key="2">
    <source>
        <dbReference type="Proteomes" id="UP001501000"/>
    </source>
</evidence>
<dbReference type="RefSeq" id="WP_345283019.1">
    <property type="nucleotide sequence ID" value="NZ_BAABAJ010000008.1"/>
</dbReference>
<dbReference type="EMBL" id="BAABAJ010000008">
    <property type="protein sequence ID" value="GAA3920349.1"/>
    <property type="molecule type" value="Genomic_DNA"/>
</dbReference>
<sequence length="174" mass="18130">MHTEGTTPAPGGPAPGGLDVLGEAACRHRAEGLRPEELPNLAAHALAADADTPALCELAGLSPRTDPRDLRELFERALSEAGVAAPDRRVARRHALRRAAAQLVAGQITPDGLVSEDWAETEAETGAERAFLALLPACACCLAYTVGLDRRTWEGRLRATAGVLVTAVPAVPGC</sequence>
<accession>A0ABP7MDE8</accession>
<gene>
    <name evidence="1" type="ORF">GCM10022244_31870</name>
</gene>